<dbReference type="AlphaFoldDB" id="A0A517NZ14"/>
<accession>A0A517NZ14</accession>
<dbReference type="RefSeq" id="WP_145420185.1">
    <property type="nucleotide sequence ID" value="NZ_CP036526.1"/>
</dbReference>
<evidence type="ECO:0000313" key="3">
    <source>
        <dbReference type="EMBL" id="QDT12361.1"/>
    </source>
</evidence>
<dbReference type="Gene3D" id="2.40.10.220">
    <property type="entry name" value="predicted glycosyltransferase like domains"/>
    <property type="match status" value="1"/>
</dbReference>
<feature type="transmembrane region" description="Helical" evidence="1">
    <location>
        <begin position="233"/>
        <end position="252"/>
    </location>
</feature>
<keyword evidence="4" id="KW-1185">Reference proteome</keyword>
<dbReference type="OrthoDB" id="9798164at2"/>
<evidence type="ECO:0000313" key="4">
    <source>
        <dbReference type="Proteomes" id="UP000319817"/>
    </source>
</evidence>
<dbReference type="SUPFAM" id="SSF141371">
    <property type="entry name" value="PilZ domain-like"/>
    <property type="match status" value="1"/>
</dbReference>
<dbReference type="Pfam" id="PF07238">
    <property type="entry name" value="PilZ"/>
    <property type="match status" value="2"/>
</dbReference>
<evidence type="ECO:0000259" key="2">
    <source>
        <dbReference type="Pfam" id="PF07238"/>
    </source>
</evidence>
<evidence type="ECO:0000256" key="1">
    <source>
        <dbReference type="SAM" id="Phobius"/>
    </source>
</evidence>
<sequence>MEDEATLCVRKERRYKTCDDQSLRCDTFVEFDEPVQGNVIDISPGGLRMLSEGTFKIGQPFVTELKTNELHGVFPGIVRRVEPWVDGKSVLGVQLLESIPEEVLESLAHENVINRRREDRVDWRQNAKLNWELHESQVDIEIQDCSSGGLKIALKEPLPEGARLRIHVLSPDTDEETIIAAKTVWQSERKGTFEAGLAFITREIPDLVADVLSHGMVAEVDSLNRKRSMRRSVLVAAVATVLCLALTQTGLLG</sequence>
<protein>
    <submittedName>
        <fullName evidence="3">PilZ domain protein</fullName>
    </submittedName>
</protein>
<dbReference type="GO" id="GO:0035438">
    <property type="term" value="F:cyclic-di-GMP binding"/>
    <property type="evidence" value="ECO:0007669"/>
    <property type="project" value="InterPro"/>
</dbReference>
<dbReference type="InterPro" id="IPR009875">
    <property type="entry name" value="PilZ_domain"/>
</dbReference>
<dbReference type="Proteomes" id="UP000319817">
    <property type="component" value="Chromosome"/>
</dbReference>
<feature type="domain" description="PilZ" evidence="2">
    <location>
        <begin position="114"/>
        <end position="201"/>
    </location>
</feature>
<reference evidence="3 4" key="1">
    <citation type="submission" date="2019-02" db="EMBL/GenBank/DDBJ databases">
        <title>Deep-cultivation of Planctomycetes and their phenomic and genomic characterization uncovers novel biology.</title>
        <authorList>
            <person name="Wiegand S."/>
            <person name="Jogler M."/>
            <person name="Boedeker C."/>
            <person name="Pinto D."/>
            <person name="Vollmers J."/>
            <person name="Rivas-Marin E."/>
            <person name="Kohn T."/>
            <person name="Peeters S.H."/>
            <person name="Heuer A."/>
            <person name="Rast P."/>
            <person name="Oberbeckmann S."/>
            <person name="Bunk B."/>
            <person name="Jeske O."/>
            <person name="Meyerdierks A."/>
            <person name="Storesund J.E."/>
            <person name="Kallscheuer N."/>
            <person name="Luecker S."/>
            <person name="Lage O.M."/>
            <person name="Pohl T."/>
            <person name="Merkel B.J."/>
            <person name="Hornburger P."/>
            <person name="Mueller R.-W."/>
            <person name="Bruemmer F."/>
            <person name="Labrenz M."/>
            <person name="Spormann A.M."/>
            <person name="Op den Camp H."/>
            <person name="Overmann J."/>
            <person name="Amann R."/>
            <person name="Jetten M.S.M."/>
            <person name="Mascher T."/>
            <person name="Medema M.H."/>
            <person name="Devos D.P."/>
            <person name="Kaster A.-K."/>
            <person name="Ovreas L."/>
            <person name="Rohde M."/>
            <person name="Galperin M.Y."/>
            <person name="Jogler C."/>
        </authorList>
    </citation>
    <scope>NUCLEOTIDE SEQUENCE [LARGE SCALE GENOMIC DNA]</scope>
    <source>
        <strain evidence="3 4">K23_9</strain>
    </source>
</reference>
<keyword evidence="1" id="KW-0812">Transmembrane</keyword>
<dbReference type="EMBL" id="CP036526">
    <property type="protein sequence ID" value="QDT12361.1"/>
    <property type="molecule type" value="Genomic_DNA"/>
</dbReference>
<gene>
    <name evidence="3" type="ORF">K239x_43710</name>
</gene>
<keyword evidence="1" id="KW-0472">Membrane</keyword>
<proteinExistence type="predicted"/>
<name>A0A517NZ14_9BACT</name>
<organism evidence="3 4">
    <name type="scientific">Stieleria marina</name>
    <dbReference type="NCBI Taxonomy" id="1930275"/>
    <lineage>
        <taxon>Bacteria</taxon>
        <taxon>Pseudomonadati</taxon>
        <taxon>Planctomycetota</taxon>
        <taxon>Planctomycetia</taxon>
        <taxon>Pirellulales</taxon>
        <taxon>Pirellulaceae</taxon>
        <taxon>Stieleria</taxon>
    </lineage>
</organism>
<keyword evidence="1" id="KW-1133">Transmembrane helix</keyword>
<feature type="domain" description="PilZ" evidence="2">
    <location>
        <begin position="30"/>
        <end position="107"/>
    </location>
</feature>